<dbReference type="OrthoDB" id="9789556at2"/>
<dbReference type="InterPro" id="IPR035926">
    <property type="entry name" value="NusB-like_sf"/>
</dbReference>
<protein>
    <recommendedName>
        <fullName evidence="6">Transcription antitermination protein NusB</fullName>
    </recommendedName>
    <alternativeName>
        <fullName evidence="6">Antitermination factor NusB</fullName>
    </alternativeName>
</protein>
<dbReference type="CDD" id="cd00619">
    <property type="entry name" value="Terminator_NusB"/>
    <property type="match status" value="1"/>
</dbReference>
<keyword evidence="5 6" id="KW-0804">Transcription</keyword>
<comment type="similarity">
    <text evidence="1 6">Belongs to the NusB family.</text>
</comment>
<evidence type="ECO:0000256" key="6">
    <source>
        <dbReference type="HAMAP-Rule" id="MF_00073"/>
    </source>
</evidence>
<comment type="function">
    <text evidence="6">Involved in transcription antitermination. Required for transcription of ribosomal RNA (rRNA) genes. Binds specifically to the boxA antiterminator sequence of the ribosomal RNA (rrn) operons.</text>
</comment>
<evidence type="ECO:0000313" key="9">
    <source>
        <dbReference type="Proteomes" id="UP000298745"/>
    </source>
</evidence>
<dbReference type="PANTHER" id="PTHR11078:SF3">
    <property type="entry name" value="ANTITERMINATION NUSB DOMAIN-CONTAINING PROTEIN"/>
    <property type="match status" value="1"/>
</dbReference>
<evidence type="ECO:0000256" key="4">
    <source>
        <dbReference type="ARBA" id="ARBA00023015"/>
    </source>
</evidence>
<keyword evidence="2 6" id="KW-0889">Transcription antitermination</keyword>
<evidence type="ECO:0000313" key="8">
    <source>
        <dbReference type="EMBL" id="QCI23972.1"/>
    </source>
</evidence>
<sequence length="145" mass="17249">MKPLYRRKARICALQILYSWEIMSHNNIKDSAFQFLQEINKKNIDIEYFYELIIGVTYHYKNIDNLIKPYLFRSLKELGHIEKSILRISFYELYKRNDIPYKVSINEGIELAKLFGSEDSHKFINGVLDKVAFTMGYNKKKNIAI</sequence>
<feature type="domain" description="NusB/RsmB/TIM44" evidence="7">
    <location>
        <begin position="7"/>
        <end position="132"/>
    </location>
</feature>
<accession>A0A4D6Y357</accession>
<dbReference type="Pfam" id="PF01029">
    <property type="entry name" value="NusB"/>
    <property type="match status" value="1"/>
</dbReference>
<dbReference type="RefSeq" id="WP_158362872.1">
    <property type="nucleotide sequence ID" value="NZ_CP034864.1"/>
</dbReference>
<evidence type="ECO:0000256" key="3">
    <source>
        <dbReference type="ARBA" id="ARBA00022884"/>
    </source>
</evidence>
<dbReference type="EMBL" id="CP034864">
    <property type="protein sequence ID" value="QCI23972.1"/>
    <property type="molecule type" value="Genomic_DNA"/>
</dbReference>
<dbReference type="Gene3D" id="1.10.940.10">
    <property type="entry name" value="NusB-like"/>
    <property type="match status" value="1"/>
</dbReference>
<reference evidence="8 9" key="2">
    <citation type="submission" date="2019-05" db="EMBL/GenBank/DDBJ databases">
        <title>Genome evolution of the obligate endosymbiont Buchnera aphidicola.</title>
        <authorList>
            <person name="Moran N.A."/>
        </authorList>
    </citation>
    <scope>NUCLEOTIDE SEQUENCE [LARGE SCALE GENOMIC DNA]</scope>
    <source>
        <strain evidence="8 9">Msa</strain>
    </source>
</reference>
<keyword evidence="4 6" id="KW-0805">Transcription regulation</keyword>
<dbReference type="GO" id="GO:0006353">
    <property type="term" value="P:DNA-templated transcription termination"/>
    <property type="evidence" value="ECO:0007669"/>
    <property type="project" value="UniProtKB-UniRule"/>
</dbReference>
<evidence type="ECO:0000256" key="2">
    <source>
        <dbReference type="ARBA" id="ARBA00022814"/>
    </source>
</evidence>
<evidence type="ECO:0000259" key="7">
    <source>
        <dbReference type="Pfam" id="PF01029"/>
    </source>
</evidence>
<dbReference type="PANTHER" id="PTHR11078">
    <property type="entry name" value="N UTILIZATION SUBSTANCE PROTEIN B-RELATED"/>
    <property type="match status" value="1"/>
</dbReference>
<dbReference type="AlphaFoldDB" id="A0A4D6Y357"/>
<dbReference type="SUPFAM" id="SSF48013">
    <property type="entry name" value="NusB-like"/>
    <property type="match status" value="1"/>
</dbReference>
<dbReference type="GO" id="GO:0031564">
    <property type="term" value="P:transcription antitermination"/>
    <property type="evidence" value="ECO:0007669"/>
    <property type="project" value="UniProtKB-KW"/>
</dbReference>
<evidence type="ECO:0000256" key="5">
    <source>
        <dbReference type="ARBA" id="ARBA00023163"/>
    </source>
</evidence>
<dbReference type="HAMAP" id="MF_00073">
    <property type="entry name" value="NusB"/>
    <property type="match status" value="1"/>
</dbReference>
<dbReference type="InterPro" id="IPR011605">
    <property type="entry name" value="NusB_fam"/>
</dbReference>
<reference evidence="8 9" key="1">
    <citation type="submission" date="2018-12" db="EMBL/GenBank/DDBJ databases">
        <authorList>
            <person name="Chong R.A."/>
        </authorList>
    </citation>
    <scope>NUCLEOTIDE SEQUENCE [LARGE SCALE GENOMIC DNA]</scope>
    <source>
        <strain evidence="8 9">Msa</strain>
    </source>
</reference>
<dbReference type="GO" id="GO:0003723">
    <property type="term" value="F:RNA binding"/>
    <property type="evidence" value="ECO:0007669"/>
    <property type="project" value="UniProtKB-UniRule"/>
</dbReference>
<keyword evidence="3 6" id="KW-0694">RNA-binding</keyword>
<name>A0A4D6Y357_9GAMM</name>
<gene>
    <name evidence="6 8" type="primary">nusB</name>
    <name evidence="8" type="ORF">D9V74_02180</name>
</gene>
<dbReference type="Proteomes" id="UP000298745">
    <property type="component" value="Chromosome"/>
</dbReference>
<dbReference type="NCBIfam" id="TIGR01951">
    <property type="entry name" value="nusB"/>
    <property type="match status" value="1"/>
</dbReference>
<proteinExistence type="inferred from homology"/>
<dbReference type="InterPro" id="IPR006027">
    <property type="entry name" value="NusB_RsmB_TIM44"/>
</dbReference>
<dbReference type="GO" id="GO:0005829">
    <property type="term" value="C:cytosol"/>
    <property type="evidence" value="ECO:0007669"/>
    <property type="project" value="TreeGrafter"/>
</dbReference>
<evidence type="ECO:0000256" key="1">
    <source>
        <dbReference type="ARBA" id="ARBA00005952"/>
    </source>
</evidence>
<organism evidence="8 9">
    <name type="scientific">Buchnera aphidicola</name>
    <name type="common">Macrosiphoniella sanborni</name>
    <dbReference type="NCBI Taxonomy" id="1241865"/>
    <lineage>
        <taxon>Bacteria</taxon>
        <taxon>Pseudomonadati</taxon>
        <taxon>Pseudomonadota</taxon>
        <taxon>Gammaproteobacteria</taxon>
        <taxon>Enterobacterales</taxon>
        <taxon>Erwiniaceae</taxon>
        <taxon>Buchnera</taxon>
    </lineage>
</organism>